<evidence type="ECO:0000256" key="3">
    <source>
        <dbReference type="PROSITE-ProRule" id="PRU01278"/>
    </source>
</evidence>
<organism evidence="5 6">
    <name type="scientific">Actinomycetospora aurantiaca</name>
    <dbReference type="NCBI Taxonomy" id="3129233"/>
    <lineage>
        <taxon>Bacteria</taxon>
        <taxon>Bacillati</taxon>
        <taxon>Actinomycetota</taxon>
        <taxon>Actinomycetes</taxon>
        <taxon>Pseudonocardiales</taxon>
        <taxon>Pseudonocardiaceae</taxon>
        <taxon>Actinomycetospora</taxon>
    </lineage>
</organism>
<reference evidence="5 6" key="1">
    <citation type="submission" date="2024-03" db="EMBL/GenBank/DDBJ databases">
        <title>Actinomycetospora sp. OC33-EN08, a novel actinomycete isolated from wild orchid (Aerides multiflora).</title>
        <authorList>
            <person name="Suriyachadkun C."/>
        </authorList>
    </citation>
    <scope>NUCLEOTIDE SEQUENCE [LARGE SCALE GENOMIC DNA]</scope>
    <source>
        <strain evidence="5 6">OC33-EN08</strain>
    </source>
</reference>
<dbReference type="PANTHER" id="PTHR33941:SF11">
    <property type="entry name" value="BACTERIAL MICROCOMPARTMENT SHELL PROTEIN PDUJ"/>
    <property type="match status" value="1"/>
</dbReference>
<comment type="subcellular location">
    <subcellularLocation>
        <location evidence="1">Bacterial microcompartment</location>
    </subcellularLocation>
</comment>
<evidence type="ECO:0000313" key="5">
    <source>
        <dbReference type="EMBL" id="MEJ2867796.1"/>
    </source>
</evidence>
<dbReference type="SMART" id="SM00877">
    <property type="entry name" value="BMC"/>
    <property type="match status" value="1"/>
</dbReference>
<comment type="similarity">
    <text evidence="3">Belongs to the bacterial microcompartments protein family.</text>
</comment>
<protein>
    <submittedName>
        <fullName evidence="5">BMC domain-containing protein</fullName>
    </submittedName>
</protein>
<proteinExistence type="inferred from homology"/>
<dbReference type="InterPro" id="IPR037233">
    <property type="entry name" value="CcmK-like_sf"/>
</dbReference>
<evidence type="ECO:0000256" key="2">
    <source>
        <dbReference type="ARBA" id="ARBA00024446"/>
    </source>
</evidence>
<dbReference type="Proteomes" id="UP001385809">
    <property type="component" value="Unassembled WGS sequence"/>
</dbReference>
<comment type="caution">
    <text evidence="5">The sequence shown here is derived from an EMBL/GenBank/DDBJ whole genome shotgun (WGS) entry which is preliminary data.</text>
</comment>
<keyword evidence="2" id="KW-1283">Bacterial microcompartment</keyword>
<dbReference type="EMBL" id="JBBEGN010000003">
    <property type="protein sequence ID" value="MEJ2867796.1"/>
    <property type="molecule type" value="Genomic_DNA"/>
</dbReference>
<gene>
    <name evidence="5" type="ORF">WCD74_08475</name>
</gene>
<dbReference type="SUPFAM" id="SSF143414">
    <property type="entry name" value="CcmK-like"/>
    <property type="match status" value="1"/>
</dbReference>
<keyword evidence="6" id="KW-1185">Reference proteome</keyword>
<dbReference type="PROSITE" id="PS51930">
    <property type="entry name" value="BMC_2"/>
    <property type="match status" value="1"/>
</dbReference>
<feature type="domain" description="BMC" evidence="4">
    <location>
        <begin position="36"/>
        <end position="120"/>
    </location>
</feature>
<name>A0ABU8MKE8_9PSEU</name>
<dbReference type="Gene3D" id="3.30.70.1710">
    <property type="match status" value="1"/>
</dbReference>
<evidence type="ECO:0000256" key="1">
    <source>
        <dbReference type="ARBA" id="ARBA00024322"/>
    </source>
</evidence>
<dbReference type="Pfam" id="PF00936">
    <property type="entry name" value="BMC"/>
    <property type="match status" value="1"/>
</dbReference>
<sequence>MRALVQVDHGEQSRGRRPSLAEFQEDTMTQPVRLGALGMVETKGLVGALEAADAMVKAAAVEIEGYRTLRNGQVSVLVRGDVGAVTAAVDAAKVAAARVGELYATHVIPRPHGDTEAIVDAAITPPR</sequence>
<dbReference type="InterPro" id="IPR044872">
    <property type="entry name" value="CcmK/CsoS1_BMC"/>
</dbReference>
<evidence type="ECO:0000259" key="4">
    <source>
        <dbReference type="PROSITE" id="PS51930"/>
    </source>
</evidence>
<dbReference type="PANTHER" id="PTHR33941">
    <property type="entry name" value="PROPANEDIOL UTILIZATION PROTEIN PDUA"/>
    <property type="match status" value="1"/>
</dbReference>
<dbReference type="InterPro" id="IPR050575">
    <property type="entry name" value="BMC_shell"/>
</dbReference>
<dbReference type="InterPro" id="IPR000249">
    <property type="entry name" value="BMC_dom"/>
</dbReference>
<accession>A0ABU8MKE8</accession>
<evidence type="ECO:0000313" key="6">
    <source>
        <dbReference type="Proteomes" id="UP001385809"/>
    </source>
</evidence>